<accession>A0A0D9XBN9</accession>
<evidence type="ECO:0000256" key="1">
    <source>
        <dbReference type="SAM" id="Phobius"/>
    </source>
</evidence>
<evidence type="ECO:0000313" key="3">
    <source>
        <dbReference type="Proteomes" id="UP000032180"/>
    </source>
</evidence>
<evidence type="ECO:0000313" key="2">
    <source>
        <dbReference type="EnsemblPlants" id="LPERR09G01550.1"/>
    </source>
</evidence>
<dbReference type="Proteomes" id="UP000032180">
    <property type="component" value="Chromosome 9"/>
</dbReference>
<reference evidence="2" key="3">
    <citation type="submission" date="2015-04" db="UniProtKB">
        <authorList>
            <consortium name="EnsemblPlants"/>
        </authorList>
    </citation>
    <scope>IDENTIFICATION</scope>
</reference>
<dbReference type="EnsemblPlants" id="LPERR09G01550.1">
    <property type="protein sequence ID" value="LPERR09G01550.1"/>
    <property type="gene ID" value="LPERR09G01550"/>
</dbReference>
<keyword evidence="1" id="KW-0472">Membrane</keyword>
<dbReference type="AlphaFoldDB" id="A0A0D9XBN9"/>
<reference evidence="3" key="2">
    <citation type="submission" date="2013-12" db="EMBL/GenBank/DDBJ databases">
        <authorList>
            <person name="Yu Y."/>
            <person name="Lee S."/>
            <person name="de Baynast K."/>
            <person name="Wissotski M."/>
            <person name="Liu L."/>
            <person name="Talag J."/>
            <person name="Goicoechea J."/>
            <person name="Angelova A."/>
            <person name="Jetty R."/>
            <person name="Kudrna D."/>
            <person name="Golser W."/>
            <person name="Rivera L."/>
            <person name="Zhang J."/>
            <person name="Wing R."/>
        </authorList>
    </citation>
    <scope>NUCLEOTIDE SEQUENCE</scope>
</reference>
<keyword evidence="1" id="KW-1133">Transmembrane helix</keyword>
<keyword evidence="1" id="KW-0812">Transmembrane</keyword>
<keyword evidence="3" id="KW-1185">Reference proteome</keyword>
<proteinExistence type="predicted"/>
<protein>
    <submittedName>
        <fullName evidence="2">Uncharacterized protein</fullName>
    </submittedName>
</protein>
<sequence>MLLLRPLPCGKVNTDQVVLNRRYFACPNILNDDFIEPPRRYRFIDWIDRVSPPEDDFRAIIPPEVVSIKYRLVASTGGSIHSEFLNGPSIQSAIVMIVARLQPPLTMQHMGGDTFPANKDDAFTWIDSDVPNYAGEPVTEAETLNEYMRRKNDPKDVCLNCALIINFLMNVIIFYLIEIPLHIKITWQ</sequence>
<reference evidence="2 3" key="1">
    <citation type="submission" date="2012-08" db="EMBL/GenBank/DDBJ databases">
        <title>Oryza genome evolution.</title>
        <authorList>
            <person name="Wing R.A."/>
        </authorList>
    </citation>
    <scope>NUCLEOTIDE SEQUENCE</scope>
</reference>
<name>A0A0D9XBN9_9ORYZ</name>
<dbReference type="Gramene" id="LPERR09G01550.1">
    <property type="protein sequence ID" value="LPERR09G01550.1"/>
    <property type="gene ID" value="LPERR09G01550"/>
</dbReference>
<feature type="transmembrane region" description="Helical" evidence="1">
    <location>
        <begin position="157"/>
        <end position="177"/>
    </location>
</feature>
<dbReference type="HOGENOM" id="CLU_1443014_0_0_1"/>
<organism evidence="2 3">
    <name type="scientific">Leersia perrieri</name>
    <dbReference type="NCBI Taxonomy" id="77586"/>
    <lineage>
        <taxon>Eukaryota</taxon>
        <taxon>Viridiplantae</taxon>
        <taxon>Streptophyta</taxon>
        <taxon>Embryophyta</taxon>
        <taxon>Tracheophyta</taxon>
        <taxon>Spermatophyta</taxon>
        <taxon>Magnoliopsida</taxon>
        <taxon>Liliopsida</taxon>
        <taxon>Poales</taxon>
        <taxon>Poaceae</taxon>
        <taxon>BOP clade</taxon>
        <taxon>Oryzoideae</taxon>
        <taxon>Oryzeae</taxon>
        <taxon>Oryzinae</taxon>
        <taxon>Leersia</taxon>
    </lineage>
</organism>